<evidence type="ECO:0000313" key="4">
    <source>
        <dbReference type="EMBL" id="AXY55429.1"/>
    </source>
</evidence>
<dbReference type="SUPFAM" id="SSF102405">
    <property type="entry name" value="MCP/YpsA-like"/>
    <property type="match status" value="1"/>
</dbReference>
<feature type="domain" description="Smf/DprA SLOG" evidence="2">
    <location>
        <begin position="88"/>
        <end position="295"/>
    </location>
</feature>
<dbReference type="RefSeq" id="WP_087514175.1">
    <property type="nucleotide sequence ID" value="NZ_CP032134.1"/>
</dbReference>
<dbReference type="InterPro" id="IPR041614">
    <property type="entry name" value="DprA_WH"/>
</dbReference>
<reference evidence="5" key="1">
    <citation type="submission" date="2018-09" db="EMBL/GenBank/DDBJ databases">
        <title>The complete genome of Acinetobacter sp. strain WCHAc010005.</title>
        <authorList>
            <person name="Hu Y."/>
            <person name="Long H."/>
            <person name="Feng Y."/>
            <person name="Zong Z."/>
        </authorList>
    </citation>
    <scope>NUCLEOTIDE SEQUENCE [LARGE SCALE GENOMIC DNA]</scope>
    <source>
        <strain evidence="5">WCHAc010005</strain>
    </source>
</reference>
<evidence type="ECO:0000259" key="2">
    <source>
        <dbReference type="Pfam" id="PF02481"/>
    </source>
</evidence>
<dbReference type="InterPro" id="IPR036388">
    <property type="entry name" value="WH-like_DNA-bd_sf"/>
</dbReference>
<dbReference type="Pfam" id="PF02481">
    <property type="entry name" value="DNA_processg_A"/>
    <property type="match status" value="1"/>
</dbReference>
<dbReference type="Gene3D" id="3.40.50.450">
    <property type="match status" value="1"/>
</dbReference>
<evidence type="ECO:0000313" key="5">
    <source>
        <dbReference type="Proteomes" id="UP000263753"/>
    </source>
</evidence>
<dbReference type="Pfam" id="PF17782">
    <property type="entry name" value="WHD_DprA"/>
    <property type="match status" value="1"/>
</dbReference>
<sequence>MLNPLSQAQIETITLWYLVQHSLSAFYKLKQHFGSVHLATTPKGLAQWSQLNLHKNHIQRVQEFQTDAGQQKFAELLQNIQSHTDFVLIPESTDYPAQLLPYTNPPPILFGQGNAQALLQPQIAIVGSRKPSPHGRQIAYDFAFYLSEKGFYINSGLAQGIDEAAHKGGLQHQRTIAVMGTGLDQTYPTAHTLLRQQITEQRGAVITEFLPGTLPLQQHFPRRNRIVSGLSLGVIVAEASLNSGSLITAQLAAEQGKTVFAIPGHIYSEFHQGCHQLIREGAILIDHPEQVIEDLALPTQWMVQQKKETSTVPETPVLPEHLIALYQTLDWNGLNMDQLANKLSMDISTLTGQLMELELQGMCIQQSGLYLRCRQGHLGSQ</sequence>
<comment type="similarity">
    <text evidence="1">Belongs to the DprA/Smf family.</text>
</comment>
<dbReference type="PANTHER" id="PTHR43022:SF1">
    <property type="entry name" value="PROTEIN SMF"/>
    <property type="match status" value="1"/>
</dbReference>
<dbReference type="KEGG" id="achi:CDG60_01670"/>
<dbReference type="Proteomes" id="UP000263753">
    <property type="component" value="Chromosome"/>
</dbReference>
<feature type="domain" description="DprA winged helix" evidence="3">
    <location>
        <begin position="318"/>
        <end position="368"/>
    </location>
</feature>
<evidence type="ECO:0000256" key="1">
    <source>
        <dbReference type="ARBA" id="ARBA00006525"/>
    </source>
</evidence>
<dbReference type="AlphaFoldDB" id="A0A3B7LY87"/>
<dbReference type="Gene3D" id="1.10.10.10">
    <property type="entry name" value="Winged helix-like DNA-binding domain superfamily/Winged helix DNA-binding domain"/>
    <property type="match status" value="1"/>
</dbReference>
<protein>
    <submittedName>
        <fullName evidence="4">DNA-protecting protein DprA</fullName>
    </submittedName>
</protein>
<gene>
    <name evidence="4" type="primary">dprA</name>
    <name evidence="4" type="ORF">CDG60_01670</name>
</gene>
<proteinExistence type="inferred from homology"/>
<dbReference type="InterPro" id="IPR003488">
    <property type="entry name" value="DprA"/>
</dbReference>
<dbReference type="NCBIfam" id="TIGR00732">
    <property type="entry name" value="dprA"/>
    <property type="match status" value="1"/>
</dbReference>
<evidence type="ECO:0000259" key="3">
    <source>
        <dbReference type="Pfam" id="PF17782"/>
    </source>
</evidence>
<dbReference type="EMBL" id="CP032134">
    <property type="protein sequence ID" value="AXY55429.1"/>
    <property type="molecule type" value="Genomic_DNA"/>
</dbReference>
<dbReference type="PANTHER" id="PTHR43022">
    <property type="entry name" value="PROTEIN SMF"/>
    <property type="match status" value="1"/>
</dbReference>
<accession>A0A3B7LY87</accession>
<name>A0A3B7LY87_9GAMM</name>
<organism evidence="4 5">
    <name type="scientific">Acinetobacter chinensis</name>
    <dbReference type="NCBI Taxonomy" id="2004650"/>
    <lineage>
        <taxon>Bacteria</taxon>
        <taxon>Pseudomonadati</taxon>
        <taxon>Pseudomonadota</taxon>
        <taxon>Gammaproteobacteria</taxon>
        <taxon>Moraxellales</taxon>
        <taxon>Moraxellaceae</taxon>
        <taxon>Acinetobacter</taxon>
    </lineage>
</organism>
<dbReference type="InterPro" id="IPR057666">
    <property type="entry name" value="DrpA_SLOG"/>
</dbReference>
<dbReference type="GO" id="GO:0009294">
    <property type="term" value="P:DNA-mediated transformation"/>
    <property type="evidence" value="ECO:0007669"/>
    <property type="project" value="InterPro"/>
</dbReference>